<dbReference type="EMBL" id="DS268513">
    <property type="protein sequence ID" value="EFO84176.1"/>
    <property type="molecule type" value="Genomic_DNA"/>
</dbReference>
<evidence type="ECO:0000256" key="3">
    <source>
        <dbReference type="SAM" id="MobiDB-lite"/>
    </source>
</evidence>
<feature type="compositionally biased region" description="Acidic residues" evidence="3">
    <location>
        <begin position="785"/>
        <end position="795"/>
    </location>
</feature>
<dbReference type="Proteomes" id="UP000008281">
    <property type="component" value="Unassembled WGS sequence"/>
</dbReference>
<feature type="compositionally biased region" description="Polar residues" evidence="3">
    <location>
        <begin position="799"/>
        <end position="813"/>
    </location>
</feature>
<feature type="compositionally biased region" description="Acidic residues" evidence="3">
    <location>
        <begin position="835"/>
        <end position="846"/>
    </location>
</feature>
<feature type="domain" description="Homeobox" evidence="4">
    <location>
        <begin position="439"/>
        <end position="479"/>
    </location>
</feature>
<dbReference type="HOGENOM" id="CLU_290741_0_0_1"/>
<dbReference type="CDD" id="cd00086">
    <property type="entry name" value="homeodomain"/>
    <property type="match status" value="2"/>
</dbReference>
<name>E3N2H4_CAERE</name>
<keyword evidence="2" id="KW-0238">DNA-binding</keyword>
<feature type="region of interest" description="Disordered" evidence="3">
    <location>
        <begin position="825"/>
        <end position="937"/>
    </location>
</feature>
<feature type="DNA-binding region" description="Homeobox" evidence="2">
    <location>
        <begin position="122"/>
        <end position="191"/>
    </location>
</feature>
<gene>
    <name evidence="5" type="ORF">CRE_16274</name>
</gene>
<dbReference type="InterPro" id="IPR001356">
    <property type="entry name" value="HD"/>
</dbReference>
<proteinExistence type="predicted"/>
<feature type="DNA-binding region" description="Homeobox" evidence="2">
    <location>
        <begin position="441"/>
        <end position="480"/>
    </location>
</feature>
<feature type="domain" description="Homeobox" evidence="4">
    <location>
        <begin position="120"/>
        <end position="190"/>
    </location>
</feature>
<feature type="region of interest" description="Disordered" evidence="3">
    <location>
        <begin position="690"/>
        <end position="813"/>
    </location>
</feature>
<dbReference type="Gene3D" id="1.10.10.60">
    <property type="entry name" value="Homeodomain-like"/>
    <property type="match status" value="2"/>
</dbReference>
<feature type="compositionally biased region" description="Basic and acidic residues" evidence="3">
    <location>
        <begin position="118"/>
        <end position="128"/>
    </location>
</feature>
<evidence type="ECO:0000259" key="4">
    <source>
        <dbReference type="PROSITE" id="PS50071"/>
    </source>
</evidence>
<feature type="compositionally biased region" description="Low complexity" evidence="3">
    <location>
        <begin position="758"/>
        <end position="773"/>
    </location>
</feature>
<reference evidence="5" key="1">
    <citation type="submission" date="2007-07" db="EMBL/GenBank/DDBJ databases">
        <title>PCAP assembly of the Caenorhabditis remanei genome.</title>
        <authorList>
            <consortium name="The Caenorhabditis remanei Sequencing Consortium"/>
            <person name="Wilson R.K."/>
        </authorList>
    </citation>
    <scope>NUCLEOTIDE SEQUENCE [LARGE SCALE GENOMIC DNA]</scope>
    <source>
        <strain evidence="5">PB4641</strain>
    </source>
</reference>
<dbReference type="SUPFAM" id="SSF46689">
    <property type="entry name" value="Homeodomain-like"/>
    <property type="match status" value="2"/>
</dbReference>
<feature type="compositionally biased region" description="Low complexity" evidence="3">
    <location>
        <begin position="886"/>
        <end position="907"/>
    </location>
</feature>
<feature type="compositionally biased region" description="Low complexity" evidence="3">
    <location>
        <begin position="627"/>
        <end position="650"/>
    </location>
</feature>
<sequence length="1052" mass="118615">MNIEDRKAEYLLQLVYDVLLKKPTGPYLYNANLEHLATKTNKSVDYIRNWFEARRESDPRKHEVRPIEYSDKLSQIVTRHIQFVIETFEKKTSKCKKSKTIPKDPKHSIQVASEEGPSEPKQKRARFEKPEKINSNAEKTLKFLYYNLLCSGKGPYLYDACLKKLAKNIGLTEEEIKNWFMEKRDSQKNFLMQIPEPIDGVSKDKLLEKIIEEAILDEELIENPKPFQLPNTHSSDVQVEGMFKIARLLYRRDKEDTRNVKILNHIHTTLPNLLKRTRLSLTDIRFLSEKMEVSAPSIMEWFEANQKRITTEIPVENIRMSEAIFKQIPSAEVPPSGSSNGAASSSFAGSSNCGVISTSSTKKPISTTAASEKNYEMIAAPELFPNPDGRMAVLDHKTISTRRTKITGPAPKRPRLEKPEKINSNAEKTLKFLYYNLLFSENGPYLYDACLKNLAKKIGLTEEEIKKWFMEKRDSQKCSLLEIPEPIDGVTKDELLEQIMNEAILDEESIENPKPFQLPKTSSSIYHFEVMFESACFIYGSESYNTRRMYILDYIHAKLPELFKGTRISLEAIRFLSEKMEMSAPSIIEWFEANQKGNSPEIPVENIRMSEALFKQMRSLEVPPSRSSNGAAFAGSSNGGVISTSSTKKPISTTAASVMKMYKLIAGSELVPNDDGRVAAFDHETIPTTGVHHFENSTMARVASSESDKHRTTMEEEGPSDNDTPPKSPANESDPRERISANERSSQLQFPDFESPVEDAAALESSETSLSMSGFTAPIQKDSDSPFEDEEDVVDFVETSKSSSTHDTGNRTPSRIFFCKKKYWNSDGVDNGASVEDEEESDDEESRNDVEGEGPGMNELISDTDEEDNQESVRNNSLVSIDPRAPESCSAPPTSSSSGSQQTISEPASSAYNGFDDDKDVESEEPPANNSPLPATGSVTGNLTTYFFCNIPIFISENGKEDDHFVEEPDPTDYVRNWGQGDMVDHPTSSAPLVPLEDGPVCKVTKQVATITRSPPCFFTDTEEWCQHCARIYEERQKRHEELYQIISKFKF</sequence>
<dbReference type="InParanoid" id="E3N2H4"/>
<organism evidence="6">
    <name type="scientific">Caenorhabditis remanei</name>
    <name type="common">Caenorhabditis vulgaris</name>
    <dbReference type="NCBI Taxonomy" id="31234"/>
    <lineage>
        <taxon>Eukaryota</taxon>
        <taxon>Metazoa</taxon>
        <taxon>Ecdysozoa</taxon>
        <taxon>Nematoda</taxon>
        <taxon>Chromadorea</taxon>
        <taxon>Rhabditida</taxon>
        <taxon>Rhabditina</taxon>
        <taxon>Rhabditomorpha</taxon>
        <taxon>Rhabditoidea</taxon>
        <taxon>Rhabditidae</taxon>
        <taxon>Peloderinae</taxon>
        <taxon>Caenorhabditis</taxon>
    </lineage>
</organism>
<feature type="compositionally biased region" description="Polar residues" evidence="3">
    <location>
        <begin position="928"/>
        <end position="937"/>
    </location>
</feature>
<dbReference type="GO" id="GO:0003677">
    <property type="term" value="F:DNA binding"/>
    <property type="evidence" value="ECO:0007669"/>
    <property type="project" value="UniProtKB-UniRule"/>
</dbReference>
<feature type="region of interest" description="Disordered" evidence="3">
    <location>
        <begin position="96"/>
        <end position="128"/>
    </location>
</feature>
<evidence type="ECO:0000256" key="1">
    <source>
        <dbReference type="ARBA" id="ARBA00004123"/>
    </source>
</evidence>
<dbReference type="PROSITE" id="PS50071">
    <property type="entry name" value="HOMEOBOX_2"/>
    <property type="match status" value="2"/>
</dbReference>
<keyword evidence="2" id="KW-0371">Homeobox</keyword>
<feature type="region of interest" description="Disordered" evidence="3">
    <location>
        <begin position="625"/>
        <end position="650"/>
    </location>
</feature>
<evidence type="ECO:0000313" key="5">
    <source>
        <dbReference type="EMBL" id="EFO84176.1"/>
    </source>
</evidence>
<evidence type="ECO:0000313" key="6">
    <source>
        <dbReference type="Proteomes" id="UP000008281"/>
    </source>
</evidence>
<evidence type="ECO:0000256" key="2">
    <source>
        <dbReference type="PROSITE-ProRule" id="PRU00108"/>
    </source>
</evidence>
<comment type="subcellular location">
    <subcellularLocation>
        <location evidence="1 2">Nucleus</location>
    </subcellularLocation>
</comment>
<keyword evidence="2" id="KW-0539">Nucleus</keyword>
<feature type="compositionally biased region" description="Acidic residues" evidence="3">
    <location>
        <begin position="915"/>
        <end position="925"/>
    </location>
</feature>
<keyword evidence="6" id="KW-1185">Reference proteome</keyword>
<dbReference type="InterPro" id="IPR009057">
    <property type="entry name" value="Homeodomain-like_sf"/>
</dbReference>
<accession>E3N2H4</accession>
<dbReference type="AlphaFoldDB" id="E3N2H4"/>
<dbReference type="GO" id="GO:0005634">
    <property type="term" value="C:nucleus"/>
    <property type="evidence" value="ECO:0007669"/>
    <property type="project" value="UniProtKB-SubCell"/>
</dbReference>
<protein>
    <recommendedName>
        <fullName evidence="4">Homeobox domain-containing protein</fullName>
    </recommendedName>
</protein>